<dbReference type="SUPFAM" id="SSF53597">
    <property type="entry name" value="Dihydrofolate reductase-like"/>
    <property type="match status" value="1"/>
</dbReference>
<dbReference type="GO" id="GO:0009231">
    <property type="term" value="P:riboflavin biosynthetic process"/>
    <property type="evidence" value="ECO:0007669"/>
    <property type="project" value="InterPro"/>
</dbReference>
<reference evidence="2 3" key="1">
    <citation type="submission" date="2018-02" db="EMBL/GenBank/DDBJ databases">
        <title>8 Nocardia nova and 1 Nocardia cyriacigeorgica strain used for evolution to TMP-SMX.</title>
        <authorList>
            <person name="Mehta H."/>
            <person name="Weng J."/>
            <person name="Shamoo Y."/>
        </authorList>
    </citation>
    <scope>NUCLEOTIDE SEQUENCE [LARGE SCALE GENOMIC DNA]</scope>
    <source>
        <strain evidence="2 3">BAA2227</strain>
    </source>
</reference>
<sequence length="222" mass="23840">MPRLRVHNLSISLDGYVAGPDQGPDHPLGVGGERLHEWVFVTRTGRRMIGQDGGSTGIDDEQLAAGEANVGATIMGRNMFGPVRGEWPDDSWTGWWGANPPYHHPVFVLTHHPRPALEMDGGTTFHFVDDTPENVLARAFSAAGGKDVRLGGGAATVRRFLRAGLVEDLHLALVPTLLGAGERLYDGLGSLPDYTASPARQGDNVTHFHLTKAADQPSPRTA</sequence>
<dbReference type="AlphaFoldDB" id="A0A2S6A905"/>
<dbReference type="RefSeq" id="WP_104362999.1">
    <property type="nucleotide sequence ID" value="NZ_PSZD01000005.1"/>
</dbReference>
<dbReference type="GO" id="GO:0008703">
    <property type="term" value="F:5-amino-6-(5-phosphoribosylamino)uracil reductase activity"/>
    <property type="evidence" value="ECO:0007669"/>
    <property type="project" value="InterPro"/>
</dbReference>
<name>A0A2S6A905_9NOCA</name>
<organism evidence="2 3">
    <name type="scientific">Nocardia nova</name>
    <dbReference type="NCBI Taxonomy" id="37330"/>
    <lineage>
        <taxon>Bacteria</taxon>
        <taxon>Bacillati</taxon>
        <taxon>Actinomycetota</taxon>
        <taxon>Actinomycetes</taxon>
        <taxon>Mycobacteriales</taxon>
        <taxon>Nocardiaceae</taxon>
        <taxon>Nocardia</taxon>
    </lineage>
</organism>
<evidence type="ECO:0000259" key="1">
    <source>
        <dbReference type="Pfam" id="PF01872"/>
    </source>
</evidence>
<evidence type="ECO:0000313" key="2">
    <source>
        <dbReference type="EMBL" id="PPJ29796.1"/>
    </source>
</evidence>
<evidence type="ECO:0000313" key="3">
    <source>
        <dbReference type="Proteomes" id="UP000238356"/>
    </source>
</evidence>
<dbReference type="PANTHER" id="PTHR38011:SF12">
    <property type="entry name" value="BIFUNCTIONAL DEAMINASE-REDUCTASE DOMAIN PROTEIN"/>
    <property type="match status" value="1"/>
</dbReference>
<comment type="caution">
    <text evidence="2">The sequence shown here is derived from an EMBL/GenBank/DDBJ whole genome shotgun (WGS) entry which is preliminary data.</text>
</comment>
<proteinExistence type="predicted"/>
<dbReference type="InterPro" id="IPR002734">
    <property type="entry name" value="RibDG_C"/>
</dbReference>
<dbReference type="InterPro" id="IPR024072">
    <property type="entry name" value="DHFR-like_dom_sf"/>
</dbReference>
<feature type="domain" description="Bacterial bifunctional deaminase-reductase C-terminal" evidence="1">
    <location>
        <begin position="8"/>
        <end position="191"/>
    </location>
</feature>
<dbReference type="Proteomes" id="UP000238356">
    <property type="component" value="Unassembled WGS sequence"/>
</dbReference>
<keyword evidence="3" id="KW-1185">Reference proteome</keyword>
<dbReference type="PANTHER" id="PTHR38011">
    <property type="entry name" value="DIHYDROFOLATE REDUCTASE FAMILY PROTEIN (AFU_ORTHOLOGUE AFUA_8G06820)"/>
    <property type="match status" value="1"/>
</dbReference>
<dbReference type="Gene3D" id="3.40.430.10">
    <property type="entry name" value="Dihydrofolate Reductase, subunit A"/>
    <property type="match status" value="1"/>
</dbReference>
<dbReference type="Pfam" id="PF01872">
    <property type="entry name" value="RibD_C"/>
    <property type="match status" value="1"/>
</dbReference>
<dbReference type="InterPro" id="IPR050765">
    <property type="entry name" value="Riboflavin_Biosynth_HTPR"/>
</dbReference>
<accession>A0A2S6A905</accession>
<gene>
    <name evidence="2" type="ORF">C5F51_09895</name>
</gene>
<dbReference type="EMBL" id="PSZD01000005">
    <property type="protein sequence ID" value="PPJ29796.1"/>
    <property type="molecule type" value="Genomic_DNA"/>
</dbReference>
<protein>
    <submittedName>
        <fullName evidence="2">Deaminase</fullName>
    </submittedName>
</protein>